<proteinExistence type="predicted"/>
<gene>
    <name evidence="2" type="ORF">AAFC00_002865</name>
</gene>
<organism evidence="2 3">
    <name type="scientific">Neodothiora populina</name>
    <dbReference type="NCBI Taxonomy" id="2781224"/>
    <lineage>
        <taxon>Eukaryota</taxon>
        <taxon>Fungi</taxon>
        <taxon>Dikarya</taxon>
        <taxon>Ascomycota</taxon>
        <taxon>Pezizomycotina</taxon>
        <taxon>Dothideomycetes</taxon>
        <taxon>Dothideomycetidae</taxon>
        <taxon>Dothideales</taxon>
        <taxon>Dothioraceae</taxon>
        <taxon>Neodothiora</taxon>
    </lineage>
</organism>
<feature type="compositionally biased region" description="Polar residues" evidence="1">
    <location>
        <begin position="188"/>
        <end position="229"/>
    </location>
</feature>
<keyword evidence="3" id="KW-1185">Reference proteome</keyword>
<comment type="caution">
    <text evidence="2">The sequence shown here is derived from an EMBL/GenBank/DDBJ whole genome shotgun (WGS) entry which is preliminary data.</text>
</comment>
<feature type="region of interest" description="Disordered" evidence="1">
    <location>
        <begin position="188"/>
        <end position="315"/>
    </location>
</feature>
<dbReference type="GeneID" id="95976567"/>
<evidence type="ECO:0000256" key="1">
    <source>
        <dbReference type="SAM" id="MobiDB-lite"/>
    </source>
</evidence>
<reference evidence="2 3" key="1">
    <citation type="submission" date="2024-07" db="EMBL/GenBank/DDBJ databases">
        <title>Draft sequence of the Neodothiora populina.</title>
        <authorList>
            <person name="Drown D.D."/>
            <person name="Schuette U.S."/>
            <person name="Buechlein A.B."/>
            <person name="Rusch D.R."/>
            <person name="Winton L.W."/>
            <person name="Adams G.A."/>
        </authorList>
    </citation>
    <scope>NUCLEOTIDE SEQUENCE [LARGE SCALE GENOMIC DNA]</scope>
    <source>
        <strain evidence="2 3">CPC 39397</strain>
    </source>
</reference>
<dbReference type="EMBL" id="JBFMKM010000012">
    <property type="protein sequence ID" value="KAL1302474.1"/>
    <property type="molecule type" value="Genomic_DNA"/>
</dbReference>
<feature type="compositionally biased region" description="Polar residues" evidence="1">
    <location>
        <begin position="296"/>
        <end position="315"/>
    </location>
</feature>
<protein>
    <submittedName>
        <fullName evidence="2">Uncharacterized protein</fullName>
    </submittedName>
</protein>
<feature type="compositionally biased region" description="Polar residues" evidence="1">
    <location>
        <begin position="240"/>
        <end position="270"/>
    </location>
</feature>
<accession>A0ABR3P8H4</accession>
<name>A0ABR3P8H4_9PEZI</name>
<dbReference type="Proteomes" id="UP001562354">
    <property type="component" value="Unassembled WGS sequence"/>
</dbReference>
<feature type="region of interest" description="Disordered" evidence="1">
    <location>
        <begin position="163"/>
        <end position="182"/>
    </location>
</feature>
<feature type="region of interest" description="Disordered" evidence="1">
    <location>
        <begin position="353"/>
        <end position="372"/>
    </location>
</feature>
<dbReference type="RefSeq" id="XP_069198750.1">
    <property type="nucleotide sequence ID" value="XM_069342249.1"/>
</dbReference>
<feature type="region of interest" description="Disordered" evidence="1">
    <location>
        <begin position="131"/>
        <end position="152"/>
    </location>
</feature>
<sequence>MELLVHTTAPSSKRDDDRYKRQAHAFSTFAAIETTSWQSEISTTSHADEVPPLGTSLNHCEIGVDNRVSPPVFLDDTQLARTALESQLVTSSLGPIYSIVGVNSESPQDAHSGGGSIRTPASCTRLILDPVRSSSSPCEQNSPSEMQTASIPSKIPAQANLSHLESTTEEEAITPSSSAHAEYAVASSLNPGNRRQPTSLLGARQSSSPADIPSQLPSTYSLSDTNSRCSPPFHDHRLSSPVNRTPSTPSRIIRQVASSVSSLPNQTLHDSTALPPYSGTSSRADPGPARTRPENHSFTTLETKVSPHAPNTSHADANVNAADAESNHELSVANRRRQSMQHLCPKLNITESVIAMPPPPRPVTKDRPSLRMPVTPAKPGGLEDIEKLPISIHPPPPPTSDETFTSHVTPALHALRSNSAISDRYKPKHVVRVPRQSERGYWLLDASTWSVGLQLQFWRFLIRHVGTGKSGWGVWCTRDVDNGMCVDTMRDKSASTSPGLGQIKIFCWGEVVQHVYLMLYVASKSKVRRVAPVWIDDEEQVVIQM</sequence>
<evidence type="ECO:0000313" key="3">
    <source>
        <dbReference type="Proteomes" id="UP001562354"/>
    </source>
</evidence>
<evidence type="ECO:0000313" key="2">
    <source>
        <dbReference type="EMBL" id="KAL1302474.1"/>
    </source>
</evidence>
<feature type="compositionally biased region" description="Low complexity" evidence="1">
    <location>
        <begin position="133"/>
        <end position="145"/>
    </location>
</feature>